<evidence type="ECO:0000256" key="1">
    <source>
        <dbReference type="SAM" id="MobiDB-lite"/>
    </source>
</evidence>
<dbReference type="InterPro" id="IPR057746">
    <property type="entry name" value="CpnT-like_N"/>
</dbReference>
<dbReference type="SUPFAM" id="SSF140453">
    <property type="entry name" value="EsxAB dimer-like"/>
    <property type="match status" value="1"/>
</dbReference>
<gene>
    <name evidence="3" type="ORF">HEK616_79730</name>
</gene>
<evidence type="ECO:0000313" key="3">
    <source>
        <dbReference type="EMBL" id="BDM74486.1"/>
    </source>
</evidence>
<evidence type="ECO:0000313" key="4">
    <source>
        <dbReference type="Proteomes" id="UP001059597"/>
    </source>
</evidence>
<dbReference type="InterPro" id="IPR036689">
    <property type="entry name" value="ESAT-6-like_sf"/>
</dbReference>
<dbReference type="Pfam" id="PF25547">
    <property type="entry name" value="WXG100_2"/>
    <property type="match status" value="1"/>
</dbReference>
<dbReference type="Proteomes" id="UP001059597">
    <property type="component" value="Plasmid SNP1"/>
</dbReference>
<name>A0ABM8A793_STRNI</name>
<protein>
    <recommendedName>
        <fullName evidence="2">Outer membrane channel protein CpnT-like N-terminal domain-containing protein</fullName>
    </recommendedName>
</protein>
<feature type="domain" description="Outer membrane channel protein CpnT-like N-terminal" evidence="2">
    <location>
        <begin position="20"/>
        <end position="90"/>
    </location>
</feature>
<dbReference type="Gene3D" id="1.10.287.1060">
    <property type="entry name" value="ESAT-6-like"/>
    <property type="match status" value="1"/>
</dbReference>
<geneLocation type="plasmid" evidence="3 4">
    <name>SNP1</name>
</geneLocation>
<organism evidence="3 4">
    <name type="scientific">Streptomyces nigrescens</name>
    <dbReference type="NCBI Taxonomy" id="1920"/>
    <lineage>
        <taxon>Bacteria</taxon>
        <taxon>Bacillati</taxon>
        <taxon>Actinomycetota</taxon>
        <taxon>Actinomycetes</taxon>
        <taxon>Kitasatosporales</taxon>
        <taxon>Streptomycetaceae</taxon>
        <taxon>Streptomyces</taxon>
    </lineage>
</organism>
<evidence type="ECO:0000259" key="2">
    <source>
        <dbReference type="Pfam" id="PF25547"/>
    </source>
</evidence>
<accession>A0ABM8A793</accession>
<proteinExistence type="predicted"/>
<dbReference type="RefSeq" id="WP_261958012.1">
    <property type="nucleotide sequence ID" value="NZ_AP026074.1"/>
</dbReference>
<sequence>MAGPQQEQQPQIESFDLFNPGGDPSVLRACAEAWRHMAHDLKGTIETQDQEVTRLGDDWTGAAAAAFHAHWKHTRGQMEKVLPQSETVAHQRQAPQGWACLSPRLSGDHDRRPHLRRVQRCQHGNGRSIARVRGAHVPWRAVSPGPFPCRRCSWHQGEVKNTDSVLARS</sequence>
<keyword evidence="3" id="KW-0614">Plasmid</keyword>
<dbReference type="EMBL" id="AP026074">
    <property type="protein sequence ID" value="BDM74486.1"/>
    <property type="molecule type" value="Genomic_DNA"/>
</dbReference>
<keyword evidence="4" id="KW-1185">Reference proteome</keyword>
<reference evidence="3" key="1">
    <citation type="submission" date="2022-06" db="EMBL/GenBank/DDBJ databases">
        <title>Complete genome sequence of Streptomyces nigrescens HEK616.</title>
        <authorList>
            <person name="Asamizu S."/>
            <person name="Onaka H."/>
        </authorList>
    </citation>
    <scope>NUCLEOTIDE SEQUENCE</scope>
    <source>
        <strain evidence="3">HEK616</strain>
        <plasmid evidence="3">SNP1</plasmid>
    </source>
</reference>
<feature type="compositionally biased region" description="Polar residues" evidence="1">
    <location>
        <begin position="1"/>
        <end position="12"/>
    </location>
</feature>
<feature type="region of interest" description="Disordered" evidence="1">
    <location>
        <begin position="1"/>
        <end position="20"/>
    </location>
</feature>